<dbReference type="SUPFAM" id="SSF55874">
    <property type="entry name" value="ATPase domain of HSP90 chaperone/DNA topoisomerase II/histidine kinase"/>
    <property type="match status" value="1"/>
</dbReference>
<organism evidence="12 13">
    <name type="scientific">Roseiflexus castenholzii (strain DSM 13941 / HLO8)</name>
    <dbReference type="NCBI Taxonomy" id="383372"/>
    <lineage>
        <taxon>Bacteria</taxon>
        <taxon>Bacillati</taxon>
        <taxon>Chloroflexota</taxon>
        <taxon>Chloroflexia</taxon>
        <taxon>Chloroflexales</taxon>
        <taxon>Roseiflexineae</taxon>
        <taxon>Roseiflexaceae</taxon>
        <taxon>Roseiflexus</taxon>
    </lineage>
</organism>
<dbReference type="InterPro" id="IPR003661">
    <property type="entry name" value="HisK_dim/P_dom"/>
</dbReference>
<dbReference type="Pfam" id="PF08448">
    <property type="entry name" value="PAS_4"/>
    <property type="match status" value="1"/>
</dbReference>
<evidence type="ECO:0000256" key="6">
    <source>
        <dbReference type="ARBA" id="ARBA00023012"/>
    </source>
</evidence>
<evidence type="ECO:0000259" key="9">
    <source>
        <dbReference type="PROSITE" id="PS50110"/>
    </source>
</evidence>
<dbReference type="PRINTS" id="PR00344">
    <property type="entry name" value="BCTRLSENSOR"/>
</dbReference>
<dbReference type="eggNOG" id="COG4191">
    <property type="taxonomic scope" value="Bacteria"/>
</dbReference>
<dbReference type="SUPFAM" id="SSF52172">
    <property type="entry name" value="CheY-like"/>
    <property type="match status" value="2"/>
</dbReference>
<dbReference type="Gene3D" id="1.10.287.130">
    <property type="match status" value="1"/>
</dbReference>
<dbReference type="InterPro" id="IPR036097">
    <property type="entry name" value="HisK_dim/P_sf"/>
</dbReference>
<dbReference type="GO" id="GO:0009927">
    <property type="term" value="F:histidine phosphotransfer kinase activity"/>
    <property type="evidence" value="ECO:0007669"/>
    <property type="project" value="TreeGrafter"/>
</dbReference>
<dbReference type="eggNOG" id="COG0745">
    <property type="taxonomic scope" value="Bacteria"/>
</dbReference>
<dbReference type="CDD" id="cd00082">
    <property type="entry name" value="HisKA"/>
    <property type="match status" value="1"/>
</dbReference>
<dbReference type="Proteomes" id="UP000000263">
    <property type="component" value="Chromosome"/>
</dbReference>
<feature type="domain" description="PAS" evidence="10">
    <location>
        <begin position="303"/>
        <end position="373"/>
    </location>
</feature>
<dbReference type="PANTHER" id="PTHR43047:SF72">
    <property type="entry name" value="OSMOSENSING HISTIDINE PROTEIN KINASE SLN1"/>
    <property type="match status" value="1"/>
</dbReference>
<dbReference type="AlphaFoldDB" id="A7NL60"/>
<dbReference type="Pfam" id="PF13185">
    <property type="entry name" value="GAF_2"/>
    <property type="match status" value="1"/>
</dbReference>
<dbReference type="InterPro" id="IPR003594">
    <property type="entry name" value="HATPase_dom"/>
</dbReference>
<feature type="domain" description="Histidine kinase" evidence="8">
    <location>
        <begin position="440"/>
        <end position="661"/>
    </location>
</feature>
<evidence type="ECO:0000313" key="13">
    <source>
        <dbReference type="Proteomes" id="UP000000263"/>
    </source>
</evidence>
<evidence type="ECO:0000313" key="12">
    <source>
        <dbReference type="EMBL" id="ABU58233.1"/>
    </source>
</evidence>
<dbReference type="eggNOG" id="COG2203">
    <property type="taxonomic scope" value="Bacteria"/>
</dbReference>
<dbReference type="SMART" id="SM00388">
    <property type="entry name" value="HisKA"/>
    <property type="match status" value="1"/>
</dbReference>
<gene>
    <name evidence="12" type="ordered locus">Rcas_2148</name>
</gene>
<dbReference type="Pfam" id="PF02518">
    <property type="entry name" value="HATPase_c"/>
    <property type="match status" value="1"/>
</dbReference>
<dbReference type="InterPro" id="IPR000014">
    <property type="entry name" value="PAS"/>
</dbReference>
<dbReference type="SUPFAM" id="SSF55781">
    <property type="entry name" value="GAF domain-like"/>
    <property type="match status" value="1"/>
</dbReference>
<dbReference type="PROSITE" id="PS50112">
    <property type="entry name" value="PAS"/>
    <property type="match status" value="1"/>
</dbReference>
<dbReference type="PROSITE" id="PS50113">
    <property type="entry name" value="PAC"/>
    <property type="match status" value="1"/>
</dbReference>
<evidence type="ECO:0000256" key="4">
    <source>
        <dbReference type="ARBA" id="ARBA00022679"/>
    </source>
</evidence>
<dbReference type="InterPro" id="IPR029016">
    <property type="entry name" value="GAF-like_dom_sf"/>
</dbReference>
<dbReference type="InterPro" id="IPR001610">
    <property type="entry name" value="PAC"/>
</dbReference>
<dbReference type="SMART" id="SM00448">
    <property type="entry name" value="REC"/>
    <property type="match status" value="2"/>
</dbReference>
<name>A7NL60_ROSCS</name>
<dbReference type="PROSITE" id="PS50109">
    <property type="entry name" value="HIS_KIN"/>
    <property type="match status" value="1"/>
</dbReference>
<dbReference type="GO" id="GO:0005886">
    <property type="term" value="C:plasma membrane"/>
    <property type="evidence" value="ECO:0007669"/>
    <property type="project" value="TreeGrafter"/>
</dbReference>
<proteinExistence type="predicted"/>
<feature type="modified residue" description="4-aspartylphosphate" evidence="7">
    <location>
        <position position="741"/>
    </location>
</feature>
<dbReference type="eggNOG" id="COG2204">
    <property type="taxonomic scope" value="Bacteria"/>
</dbReference>
<dbReference type="HOGENOM" id="CLU_000445_114_51_0"/>
<protein>
    <recommendedName>
        <fullName evidence="2">histidine kinase</fullName>
        <ecNumber evidence="2">2.7.13.3</ecNumber>
    </recommendedName>
</protein>
<dbReference type="InterPro" id="IPR036890">
    <property type="entry name" value="HATPase_C_sf"/>
</dbReference>
<feature type="domain" description="Response regulatory" evidence="9">
    <location>
        <begin position="3"/>
        <end position="118"/>
    </location>
</feature>
<keyword evidence="3 7" id="KW-0597">Phosphoprotein</keyword>
<feature type="domain" description="PAC" evidence="11">
    <location>
        <begin position="376"/>
        <end position="427"/>
    </location>
</feature>
<dbReference type="InterPro" id="IPR035965">
    <property type="entry name" value="PAS-like_dom_sf"/>
</dbReference>
<dbReference type="SUPFAM" id="SSF47384">
    <property type="entry name" value="Homodimeric domain of signal transducing histidine kinase"/>
    <property type="match status" value="1"/>
</dbReference>
<dbReference type="InterPro" id="IPR001789">
    <property type="entry name" value="Sig_transdc_resp-reg_receiver"/>
</dbReference>
<keyword evidence="6" id="KW-0902">Two-component regulatory system</keyword>
<dbReference type="CDD" id="cd17546">
    <property type="entry name" value="REC_hyHK_CKI1_RcsC-like"/>
    <property type="match status" value="1"/>
</dbReference>
<evidence type="ECO:0000259" key="8">
    <source>
        <dbReference type="PROSITE" id="PS50109"/>
    </source>
</evidence>
<keyword evidence="4 12" id="KW-0808">Transferase</keyword>
<dbReference type="InterPro" id="IPR004358">
    <property type="entry name" value="Sig_transdc_His_kin-like_C"/>
</dbReference>
<keyword evidence="13" id="KW-1185">Reference proteome</keyword>
<dbReference type="SMART" id="SM00387">
    <property type="entry name" value="HATPase_c"/>
    <property type="match status" value="1"/>
</dbReference>
<evidence type="ECO:0000256" key="2">
    <source>
        <dbReference type="ARBA" id="ARBA00012438"/>
    </source>
</evidence>
<dbReference type="Gene3D" id="3.30.565.10">
    <property type="entry name" value="Histidine kinase-like ATPase, C-terminal domain"/>
    <property type="match status" value="1"/>
</dbReference>
<dbReference type="OrthoDB" id="9767900at2"/>
<feature type="modified residue" description="4-aspartylphosphate" evidence="7">
    <location>
        <position position="53"/>
    </location>
</feature>
<dbReference type="InterPro" id="IPR011006">
    <property type="entry name" value="CheY-like_superfamily"/>
</dbReference>
<dbReference type="NCBIfam" id="TIGR00229">
    <property type="entry name" value="sensory_box"/>
    <property type="match status" value="1"/>
</dbReference>
<dbReference type="EMBL" id="CP000804">
    <property type="protein sequence ID" value="ABU58233.1"/>
    <property type="molecule type" value="Genomic_DNA"/>
</dbReference>
<dbReference type="RefSeq" id="WP_012120657.1">
    <property type="nucleotide sequence ID" value="NC_009767.1"/>
</dbReference>
<dbReference type="STRING" id="383372.Rcas_2148"/>
<comment type="catalytic activity">
    <reaction evidence="1">
        <text>ATP + protein L-histidine = ADP + protein N-phospho-L-histidine.</text>
        <dbReference type="EC" id="2.7.13.3"/>
    </reaction>
</comment>
<dbReference type="EC" id="2.7.13.3" evidence="2"/>
<dbReference type="SMART" id="SM00065">
    <property type="entry name" value="GAF"/>
    <property type="match status" value="1"/>
</dbReference>
<feature type="domain" description="Response regulatory" evidence="9">
    <location>
        <begin position="692"/>
        <end position="808"/>
    </location>
</feature>
<evidence type="ECO:0000256" key="7">
    <source>
        <dbReference type="PROSITE-ProRule" id="PRU00169"/>
    </source>
</evidence>
<dbReference type="Gene3D" id="3.40.50.2300">
    <property type="match status" value="2"/>
</dbReference>
<dbReference type="GO" id="GO:0000155">
    <property type="term" value="F:phosphorelay sensor kinase activity"/>
    <property type="evidence" value="ECO:0007669"/>
    <property type="project" value="InterPro"/>
</dbReference>
<dbReference type="Pfam" id="PF00512">
    <property type="entry name" value="HisKA"/>
    <property type="match status" value="1"/>
</dbReference>
<evidence type="ECO:0000259" key="10">
    <source>
        <dbReference type="PROSITE" id="PS50112"/>
    </source>
</evidence>
<dbReference type="SUPFAM" id="SSF55785">
    <property type="entry name" value="PYP-like sensor domain (PAS domain)"/>
    <property type="match status" value="1"/>
</dbReference>
<dbReference type="Gene3D" id="3.30.450.20">
    <property type="entry name" value="PAS domain"/>
    <property type="match status" value="1"/>
</dbReference>
<dbReference type="InterPro" id="IPR000700">
    <property type="entry name" value="PAS-assoc_C"/>
</dbReference>
<evidence type="ECO:0000256" key="3">
    <source>
        <dbReference type="ARBA" id="ARBA00022553"/>
    </source>
</evidence>
<reference evidence="12 13" key="1">
    <citation type="submission" date="2007-08" db="EMBL/GenBank/DDBJ databases">
        <title>Complete sequence of Roseiflexus castenholzii DSM 13941.</title>
        <authorList>
            <consortium name="US DOE Joint Genome Institute"/>
            <person name="Copeland A."/>
            <person name="Lucas S."/>
            <person name="Lapidus A."/>
            <person name="Barry K."/>
            <person name="Glavina del Rio T."/>
            <person name="Dalin E."/>
            <person name="Tice H."/>
            <person name="Pitluck S."/>
            <person name="Thompson L.S."/>
            <person name="Brettin T."/>
            <person name="Bruce D."/>
            <person name="Detter J.C."/>
            <person name="Han C."/>
            <person name="Tapia R."/>
            <person name="Schmutz J."/>
            <person name="Larimer F."/>
            <person name="Land M."/>
            <person name="Hauser L."/>
            <person name="Kyrpides N."/>
            <person name="Mikhailova N."/>
            <person name="Bryant D.A."/>
            <person name="Hanada S."/>
            <person name="Tsukatani Y."/>
            <person name="Richardson P."/>
        </authorList>
    </citation>
    <scope>NUCLEOTIDE SEQUENCE [LARGE SCALE GENOMIC DNA]</scope>
    <source>
        <strain evidence="13">DSM 13941 / HLO8</strain>
    </source>
</reference>
<dbReference type="SMART" id="SM00091">
    <property type="entry name" value="PAS"/>
    <property type="match status" value="1"/>
</dbReference>
<dbReference type="InterPro" id="IPR005467">
    <property type="entry name" value="His_kinase_dom"/>
</dbReference>
<sequence>MEEILIIDDSKQICSMLAEYVLPELGYASTIAHTGRQGLNRLRQRIPDLILLDLQLPDISGLDLLRMIAQEGYDVPVILMTAHGSEAIAVEAFRLGARNYLIKPFSETEAQAAIDRALRERRLKREKELLTRNLRQRVQELTVLYSIGKSVSSLLDLEELLVRIVEAGVYITRAEEGFLLLRDPNANELYLRAAKNLGEQRAQKLRMPIDDSLAGQVIRTGKPIRLDKAGAGAQLKVITGFLVRAILQVPLMVGNQVIGVLAVDNQQSERTFSENDQYLLSALADYAAIAIENARLYQKVKQSEARYRDLFDNANDLIFTLDRQLNIRSINKVGPTITGYAGDDLIGRPLRTVLFEDAWAPVERLLSKVLRGETTPPFELQLRRYDEETVVLEVSARLIQDGDRAEAIHCIARDLTERRRLEEQLIRSEKLSAIGQLVAGVAHEVNNPLTSISGYTQLMLRDTSLSPGIREDLQHINTQAERAARIVQNLLMFAREHKPQRTLVDINQVLQSTLTLRAYQLRVDNITIVTDFAPNLPQTVADPHQLQQVFLNLINNAHQAMTERGGKGTLTLRTSVEPCVGEGNREERCIRIAVSDTGVGISPRNLSRIFDPFFTTKPVGQGTGLGLSICFGIIQEHHGRLWAESEVGVGTTMYVELPLTHDYDIVLDAPDEPSSTVVDEETNAEETNHGAAILVVDDEEAVRALLARLLTDLGHRPTTVASGEAAFEIIAQRSFDLILTDIKMPGMTGFELYQHIRQRDPHLAQRIIFITGDTITASTQARLAQTGNPYLAKPFAIERLEALVNACLASQSAGQLPAS</sequence>
<evidence type="ECO:0000256" key="1">
    <source>
        <dbReference type="ARBA" id="ARBA00000085"/>
    </source>
</evidence>
<evidence type="ECO:0000259" key="11">
    <source>
        <dbReference type="PROSITE" id="PS50113"/>
    </source>
</evidence>
<dbReference type="CDD" id="cd00130">
    <property type="entry name" value="PAS"/>
    <property type="match status" value="1"/>
</dbReference>
<dbReference type="PANTHER" id="PTHR43047">
    <property type="entry name" value="TWO-COMPONENT HISTIDINE PROTEIN KINASE"/>
    <property type="match status" value="1"/>
</dbReference>
<dbReference type="Gene3D" id="3.30.450.40">
    <property type="match status" value="1"/>
</dbReference>
<dbReference type="InterPro" id="IPR003018">
    <property type="entry name" value="GAF"/>
</dbReference>
<keyword evidence="5 12" id="KW-0418">Kinase</keyword>
<evidence type="ECO:0000256" key="5">
    <source>
        <dbReference type="ARBA" id="ARBA00022777"/>
    </source>
</evidence>
<dbReference type="PROSITE" id="PS50110">
    <property type="entry name" value="RESPONSE_REGULATORY"/>
    <property type="match status" value="2"/>
</dbReference>
<dbReference type="Pfam" id="PF00072">
    <property type="entry name" value="Response_reg"/>
    <property type="match status" value="2"/>
</dbReference>
<dbReference type="InterPro" id="IPR013656">
    <property type="entry name" value="PAS_4"/>
</dbReference>
<dbReference type="SMART" id="SM00086">
    <property type="entry name" value="PAC"/>
    <property type="match status" value="1"/>
</dbReference>
<dbReference type="KEGG" id="rca:Rcas_2148"/>
<accession>A7NL60</accession>